<evidence type="ECO:0000313" key="9">
    <source>
        <dbReference type="EMBL" id="MBB6162720.1"/>
    </source>
</evidence>
<evidence type="ECO:0000256" key="2">
    <source>
        <dbReference type="ARBA" id="ARBA00022448"/>
    </source>
</evidence>
<dbReference type="SUPFAM" id="SSF161098">
    <property type="entry name" value="MetI-like"/>
    <property type="match status" value="1"/>
</dbReference>
<protein>
    <submittedName>
        <fullName evidence="9">Alpha-glucoside transport system permease protein</fullName>
    </submittedName>
</protein>
<sequence>MTAAITLRRIGLPRLIVHLSVLVICILWLIPTIGILVTSLREPGQIASSGWWTAFSGAAETSAARLGEPSTARQDGPNYVISGSVFDAADSGPKGSVRAFGTKVAAPTEFAAGEAADLGDGETLTVNEDGTYIYSKNAPFTDKRGKRVYLSVAQPPSFTLNNYRTVLTSQGIGQAFINSLTVAIPATIIPILISAFAAYALSWMHFPGRAIIIAVVVGLIVVPLQMSLIPLLKMYNEIGAFFGIASRSYVGIWLAHAAFGMPLAIYLLRNYIAGLPKEVIESARVDGASDFEIFVRIVLPLSFPALASFSIFQFLWTWNDLLVAMVFLGTGKDQLVLTGALNALLGSMGGKWEILTASAFITIIVPIIVFFALQRYLVRGLLAGSVKGG</sequence>
<keyword evidence="5 7" id="KW-1133">Transmembrane helix</keyword>
<keyword evidence="6 7" id="KW-0472">Membrane</keyword>
<evidence type="ECO:0000256" key="7">
    <source>
        <dbReference type="RuleBase" id="RU363032"/>
    </source>
</evidence>
<dbReference type="GO" id="GO:0055085">
    <property type="term" value="P:transmembrane transport"/>
    <property type="evidence" value="ECO:0007669"/>
    <property type="project" value="InterPro"/>
</dbReference>
<dbReference type="Gene3D" id="1.10.3720.10">
    <property type="entry name" value="MetI-like"/>
    <property type="match status" value="1"/>
</dbReference>
<feature type="transmembrane region" description="Helical" evidence="7">
    <location>
        <begin position="175"/>
        <end position="199"/>
    </location>
</feature>
<dbReference type="GO" id="GO:0005886">
    <property type="term" value="C:plasma membrane"/>
    <property type="evidence" value="ECO:0007669"/>
    <property type="project" value="UniProtKB-SubCell"/>
</dbReference>
<comment type="similarity">
    <text evidence="7">Belongs to the binding-protein-dependent transport system permease family.</text>
</comment>
<keyword evidence="4 7" id="KW-0812">Transmembrane</keyword>
<dbReference type="PROSITE" id="PS50928">
    <property type="entry name" value="ABC_TM1"/>
    <property type="match status" value="1"/>
</dbReference>
<comment type="subcellular location">
    <subcellularLocation>
        <location evidence="1 7">Cell membrane</location>
        <topology evidence="1 7">Multi-pass membrane protein</topology>
    </subcellularLocation>
</comment>
<reference evidence="9 10" key="1">
    <citation type="submission" date="2020-08" db="EMBL/GenBank/DDBJ databases">
        <title>Genomic Encyclopedia of Type Strains, Phase IV (KMG-IV): sequencing the most valuable type-strain genomes for metagenomic binning, comparative biology and taxonomic classification.</title>
        <authorList>
            <person name="Goeker M."/>
        </authorList>
    </citation>
    <scope>NUCLEOTIDE SEQUENCE [LARGE SCALE GENOMIC DNA]</scope>
    <source>
        <strain evidence="9 10">DSM 100734</strain>
    </source>
</reference>
<dbReference type="PANTHER" id="PTHR43744">
    <property type="entry name" value="ABC TRANSPORTER PERMEASE PROTEIN MG189-RELATED-RELATED"/>
    <property type="match status" value="1"/>
</dbReference>
<dbReference type="PANTHER" id="PTHR43744:SF4">
    <property type="entry name" value="OSMOPROTECTIVE COMPOUNDS UPTAKE PERMEASE PROTEIN GGTD"/>
    <property type="match status" value="1"/>
</dbReference>
<feature type="domain" description="ABC transmembrane type-1" evidence="8">
    <location>
        <begin position="176"/>
        <end position="373"/>
    </location>
</feature>
<keyword evidence="10" id="KW-1185">Reference proteome</keyword>
<evidence type="ECO:0000256" key="5">
    <source>
        <dbReference type="ARBA" id="ARBA00022989"/>
    </source>
</evidence>
<dbReference type="RefSeq" id="WP_183992549.1">
    <property type="nucleotide sequence ID" value="NZ_BMHW01000002.1"/>
</dbReference>
<dbReference type="InterPro" id="IPR035906">
    <property type="entry name" value="MetI-like_sf"/>
</dbReference>
<feature type="transmembrane region" description="Helical" evidence="7">
    <location>
        <begin position="293"/>
        <end position="316"/>
    </location>
</feature>
<feature type="transmembrane region" description="Helical" evidence="7">
    <location>
        <begin position="211"/>
        <end position="232"/>
    </location>
</feature>
<evidence type="ECO:0000256" key="4">
    <source>
        <dbReference type="ARBA" id="ARBA00022692"/>
    </source>
</evidence>
<name>A0A7W9Y665_9HYPH</name>
<evidence type="ECO:0000256" key="1">
    <source>
        <dbReference type="ARBA" id="ARBA00004651"/>
    </source>
</evidence>
<evidence type="ECO:0000259" key="8">
    <source>
        <dbReference type="PROSITE" id="PS50928"/>
    </source>
</evidence>
<evidence type="ECO:0000256" key="6">
    <source>
        <dbReference type="ARBA" id="ARBA00023136"/>
    </source>
</evidence>
<dbReference type="AlphaFoldDB" id="A0A7W9Y665"/>
<dbReference type="InterPro" id="IPR000515">
    <property type="entry name" value="MetI-like"/>
</dbReference>
<dbReference type="CDD" id="cd06261">
    <property type="entry name" value="TM_PBP2"/>
    <property type="match status" value="1"/>
</dbReference>
<feature type="transmembrane region" description="Helical" evidence="7">
    <location>
        <begin position="354"/>
        <end position="373"/>
    </location>
</feature>
<evidence type="ECO:0000256" key="3">
    <source>
        <dbReference type="ARBA" id="ARBA00022475"/>
    </source>
</evidence>
<gene>
    <name evidence="9" type="ORF">HNQ72_002538</name>
</gene>
<dbReference type="Pfam" id="PF00528">
    <property type="entry name" value="BPD_transp_1"/>
    <property type="match status" value="1"/>
</dbReference>
<organism evidence="9 10">
    <name type="scientific">Rhizobium wenxiniae</name>
    <dbReference type="NCBI Taxonomy" id="1737357"/>
    <lineage>
        <taxon>Bacteria</taxon>
        <taxon>Pseudomonadati</taxon>
        <taxon>Pseudomonadota</taxon>
        <taxon>Alphaproteobacteria</taxon>
        <taxon>Hyphomicrobiales</taxon>
        <taxon>Rhizobiaceae</taxon>
        <taxon>Rhizobium/Agrobacterium group</taxon>
        <taxon>Rhizobium</taxon>
    </lineage>
</organism>
<evidence type="ECO:0000313" key="10">
    <source>
        <dbReference type="Proteomes" id="UP000547879"/>
    </source>
</evidence>
<dbReference type="Proteomes" id="UP000547879">
    <property type="component" value="Unassembled WGS sequence"/>
</dbReference>
<accession>A0A7W9Y665</accession>
<dbReference type="EMBL" id="JACHEG010000002">
    <property type="protein sequence ID" value="MBB6162720.1"/>
    <property type="molecule type" value="Genomic_DNA"/>
</dbReference>
<feature type="transmembrane region" description="Helical" evidence="7">
    <location>
        <begin position="252"/>
        <end position="272"/>
    </location>
</feature>
<keyword evidence="3" id="KW-1003">Cell membrane</keyword>
<proteinExistence type="inferred from homology"/>
<keyword evidence="2 7" id="KW-0813">Transport</keyword>
<feature type="transmembrane region" description="Helical" evidence="7">
    <location>
        <begin position="15"/>
        <end position="37"/>
    </location>
</feature>
<comment type="caution">
    <text evidence="9">The sequence shown here is derived from an EMBL/GenBank/DDBJ whole genome shotgun (WGS) entry which is preliminary data.</text>
</comment>